<proteinExistence type="predicted"/>
<evidence type="ECO:0000313" key="2">
    <source>
        <dbReference type="EMBL" id="QPR30916.1"/>
    </source>
</evidence>
<dbReference type="EMBL" id="CP065628">
    <property type="protein sequence ID" value="QPR30916.1"/>
    <property type="molecule type" value="Genomic_DNA"/>
</dbReference>
<protein>
    <recommendedName>
        <fullName evidence="6">DUF2157 domain-containing protein</fullName>
    </recommendedName>
</protein>
<keyword evidence="1" id="KW-1133">Transmembrane helix</keyword>
<keyword evidence="1" id="KW-0812">Transmembrane</keyword>
<dbReference type="EMBL" id="CP066023">
    <property type="protein sequence ID" value="QQB82746.1"/>
    <property type="molecule type" value="Genomic_DNA"/>
</dbReference>
<keyword evidence="5" id="KW-1185">Reference proteome</keyword>
<gene>
    <name evidence="2" type="ORF">I6G95_12305</name>
    <name evidence="3" type="ORF">I6H48_00250</name>
</gene>
<feature type="transmembrane region" description="Helical" evidence="1">
    <location>
        <begin position="51"/>
        <end position="70"/>
    </location>
</feature>
<feature type="transmembrane region" description="Helical" evidence="1">
    <location>
        <begin position="76"/>
        <end position="97"/>
    </location>
</feature>
<dbReference type="Proteomes" id="UP000594774">
    <property type="component" value="Chromosome"/>
</dbReference>
<accession>A0AB37GA95</accession>
<dbReference type="RefSeq" id="WP_197914855.1">
    <property type="nucleotide sequence ID" value="NZ_CP068169.1"/>
</dbReference>
<sequence>MRSMLTSFTWAEVPGVFLAYLLIIAIPTALAWMGAAWLAKKSGERIAFGHMIFVFVAAFLICFCTLAWTLEGEYDYSPWQVFCSGFAMVILTASAMMRVPAPTLNLLPTWWAAVAGYALCWSIIAGTDDTTGLWGVGLIFLLLGLIAGVGVVVWLTLAIRKLLLDSAA</sequence>
<evidence type="ECO:0000313" key="4">
    <source>
        <dbReference type="Proteomes" id="UP000594774"/>
    </source>
</evidence>
<name>A0AB37GA95_CORAY</name>
<evidence type="ECO:0000256" key="1">
    <source>
        <dbReference type="SAM" id="Phobius"/>
    </source>
</evidence>
<organism evidence="2 4">
    <name type="scientific">Corynebacterium amycolatum</name>
    <dbReference type="NCBI Taxonomy" id="43765"/>
    <lineage>
        <taxon>Bacteria</taxon>
        <taxon>Bacillati</taxon>
        <taxon>Actinomycetota</taxon>
        <taxon>Actinomycetes</taxon>
        <taxon>Mycobacteriales</taxon>
        <taxon>Corynebacteriaceae</taxon>
        <taxon>Corynebacterium</taxon>
    </lineage>
</organism>
<keyword evidence="1" id="KW-0472">Membrane</keyword>
<reference evidence="4 5" key="1">
    <citation type="submission" date="2020-12" db="EMBL/GenBank/DDBJ databases">
        <title>FDA dAtabase for Regulatory Grade micrObial Sequences (FDA-ARGOS): Supporting development and validation of Infectious Disease Dx tests.</title>
        <authorList>
            <person name="Sproer C."/>
            <person name="Gronow S."/>
            <person name="Severitt S."/>
            <person name="Schroder I."/>
            <person name="Tallon L."/>
            <person name="Sadzewicz L."/>
            <person name="Zhao X."/>
            <person name="Boylan J."/>
            <person name="Ott S."/>
            <person name="Bowen H."/>
            <person name="Vavikolanu K."/>
            <person name="Mehta A."/>
            <person name="Aluvathingal J."/>
            <person name="Nadendla S."/>
            <person name="Lowell S."/>
            <person name="Myers T."/>
            <person name="Yan Y."/>
            <person name="Sichtig H."/>
        </authorList>
    </citation>
    <scope>NUCLEOTIDE SEQUENCE [LARGE SCALE GENOMIC DNA]</scope>
    <source>
        <strain evidence="2 4">FDAARGOS_938</strain>
        <strain evidence="3 5">FDAARGOS_991</strain>
    </source>
</reference>
<evidence type="ECO:0008006" key="6">
    <source>
        <dbReference type="Google" id="ProtNLM"/>
    </source>
</evidence>
<evidence type="ECO:0000313" key="3">
    <source>
        <dbReference type="EMBL" id="QQB82746.1"/>
    </source>
</evidence>
<dbReference type="AlphaFoldDB" id="A0AB37GA95"/>
<feature type="transmembrane region" description="Helical" evidence="1">
    <location>
        <begin position="17"/>
        <end position="39"/>
    </location>
</feature>
<feature type="transmembrane region" description="Helical" evidence="1">
    <location>
        <begin position="133"/>
        <end position="157"/>
    </location>
</feature>
<evidence type="ECO:0000313" key="5">
    <source>
        <dbReference type="Proteomes" id="UP000595198"/>
    </source>
</evidence>
<dbReference type="Proteomes" id="UP000595198">
    <property type="component" value="Chromosome"/>
</dbReference>
<feature type="transmembrane region" description="Helical" evidence="1">
    <location>
        <begin position="109"/>
        <end position="127"/>
    </location>
</feature>